<sequence length="289" mass="30888">MVKICVDAGHGGNDSGAVGSGRLEKDYTLAFALGVGANLQAYNGVEVIYTRTSDVDVSLEERANISNNNNCDYFLAIHINSGGGTGLETYYYYNSEKGKSFASAIQNSLVTNGLATSDRGIKSAGFYVLKYTVAIASLVELGFIDNASDMEFLDKHKDSIIKQITLAVVDHLGIGNGGIVTPEPPPVVEVTISELQEEINKQGFGNLVVDNIAGPKTLAAAPTVRQGAKGNITKWIQKKLISLGYSLNYGADGIFGQETKQAVMQFQKDNNLIADGIVGKNTWRKLLGL</sequence>
<dbReference type="InterPro" id="IPR050695">
    <property type="entry name" value="N-acetylmuramoyl_amidase_3"/>
</dbReference>
<evidence type="ECO:0000259" key="2">
    <source>
        <dbReference type="SMART" id="SM00646"/>
    </source>
</evidence>
<reference evidence="3 4" key="1">
    <citation type="submission" date="2016-11" db="EMBL/GenBank/DDBJ databases">
        <authorList>
            <person name="Jaros S."/>
            <person name="Januszkiewicz K."/>
            <person name="Wedrychowicz H."/>
        </authorList>
    </citation>
    <scope>NUCLEOTIDE SEQUENCE [LARGE SCALE GENOMIC DNA]</scope>
    <source>
        <strain evidence="3 4">DSM 21864</strain>
    </source>
</reference>
<dbReference type="InterPro" id="IPR036365">
    <property type="entry name" value="PGBD-like_sf"/>
</dbReference>
<evidence type="ECO:0000313" key="3">
    <source>
        <dbReference type="EMBL" id="SHJ29318.1"/>
    </source>
</evidence>
<dbReference type="Pfam" id="PF01471">
    <property type="entry name" value="PG_binding_1"/>
    <property type="match status" value="1"/>
</dbReference>
<name>A0A1M6I4E4_9CLOT</name>
<dbReference type="AlphaFoldDB" id="A0A1M6I4E4"/>
<evidence type="ECO:0000256" key="1">
    <source>
        <dbReference type="ARBA" id="ARBA00022801"/>
    </source>
</evidence>
<dbReference type="STRING" id="1121298.SAMN05444401_2631"/>
<proteinExistence type="predicted"/>
<evidence type="ECO:0000313" key="4">
    <source>
        <dbReference type="Proteomes" id="UP000184080"/>
    </source>
</evidence>
<dbReference type="InterPro" id="IPR002477">
    <property type="entry name" value="Peptidoglycan-bd-like"/>
</dbReference>
<dbReference type="SMART" id="SM00646">
    <property type="entry name" value="Ami_3"/>
    <property type="match status" value="1"/>
</dbReference>
<organism evidence="3 4">
    <name type="scientific">Clostridium amylolyticum</name>
    <dbReference type="NCBI Taxonomy" id="1121298"/>
    <lineage>
        <taxon>Bacteria</taxon>
        <taxon>Bacillati</taxon>
        <taxon>Bacillota</taxon>
        <taxon>Clostridia</taxon>
        <taxon>Eubacteriales</taxon>
        <taxon>Clostridiaceae</taxon>
        <taxon>Clostridium</taxon>
    </lineage>
</organism>
<accession>A0A1M6I4E4</accession>
<dbReference type="CDD" id="cd02696">
    <property type="entry name" value="MurNAc-LAA"/>
    <property type="match status" value="1"/>
</dbReference>
<feature type="domain" description="MurNAc-LAA" evidence="2">
    <location>
        <begin position="63"/>
        <end position="169"/>
    </location>
</feature>
<dbReference type="Pfam" id="PF01520">
    <property type="entry name" value="Amidase_3"/>
    <property type="match status" value="1"/>
</dbReference>
<keyword evidence="4" id="KW-1185">Reference proteome</keyword>
<dbReference type="GO" id="GO:0008745">
    <property type="term" value="F:N-acetylmuramoyl-L-alanine amidase activity"/>
    <property type="evidence" value="ECO:0007669"/>
    <property type="project" value="InterPro"/>
</dbReference>
<gene>
    <name evidence="3" type="ORF">SAMN05444401_2631</name>
</gene>
<dbReference type="SUPFAM" id="SSF47090">
    <property type="entry name" value="PGBD-like"/>
    <property type="match status" value="1"/>
</dbReference>
<dbReference type="Proteomes" id="UP000184080">
    <property type="component" value="Unassembled WGS sequence"/>
</dbReference>
<dbReference type="GO" id="GO:0009253">
    <property type="term" value="P:peptidoglycan catabolic process"/>
    <property type="evidence" value="ECO:0007669"/>
    <property type="project" value="InterPro"/>
</dbReference>
<dbReference type="GO" id="GO:0030288">
    <property type="term" value="C:outer membrane-bounded periplasmic space"/>
    <property type="evidence" value="ECO:0007669"/>
    <property type="project" value="TreeGrafter"/>
</dbReference>
<dbReference type="Gene3D" id="3.40.630.40">
    <property type="entry name" value="Zn-dependent exopeptidases"/>
    <property type="match status" value="1"/>
</dbReference>
<dbReference type="PANTHER" id="PTHR30404:SF0">
    <property type="entry name" value="N-ACETYLMURAMOYL-L-ALANINE AMIDASE AMIC"/>
    <property type="match status" value="1"/>
</dbReference>
<dbReference type="OrthoDB" id="5344211at2"/>
<dbReference type="InterPro" id="IPR036366">
    <property type="entry name" value="PGBDSf"/>
</dbReference>
<dbReference type="Gene3D" id="1.10.101.10">
    <property type="entry name" value="PGBD-like superfamily/PGBD"/>
    <property type="match status" value="1"/>
</dbReference>
<dbReference type="EMBL" id="FQZO01000004">
    <property type="protein sequence ID" value="SHJ29318.1"/>
    <property type="molecule type" value="Genomic_DNA"/>
</dbReference>
<dbReference type="InterPro" id="IPR002508">
    <property type="entry name" value="MurNAc-LAA_cat"/>
</dbReference>
<dbReference type="PANTHER" id="PTHR30404">
    <property type="entry name" value="N-ACETYLMURAMOYL-L-ALANINE AMIDASE"/>
    <property type="match status" value="1"/>
</dbReference>
<dbReference type="SUPFAM" id="SSF53187">
    <property type="entry name" value="Zn-dependent exopeptidases"/>
    <property type="match status" value="1"/>
</dbReference>
<dbReference type="RefSeq" id="WP_073007364.1">
    <property type="nucleotide sequence ID" value="NZ_FQZO01000004.1"/>
</dbReference>
<keyword evidence="1" id="KW-0378">Hydrolase</keyword>
<protein>
    <submittedName>
        <fullName evidence="3">N-acetylmuramoyl-L-alanine amidase</fullName>
    </submittedName>
</protein>